<keyword evidence="7" id="KW-1185">Reference proteome</keyword>
<dbReference type="Pfam" id="PF05047">
    <property type="entry name" value="L51_S25_CI-B8"/>
    <property type="match status" value="1"/>
</dbReference>
<dbReference type="PANTHER" id="PTHR13274:SF2">
    <property type="entry name" value="SMALL RIBOSOMAL SUBUNIT PROTEIN MS25"/>
    <property type="match status" value="1"/>
</dbReference>
<dbReference type="STRING" id="1283841.A0A084QRN7"/>
<keyword evidence="3" id="KW-0496">Mitochondrion</keyword>
<dbReference type="GO" id="GO:0005739">
    <property type="term" value="C:mitochondrion"/>
    <property type="evidence" value="ECO:0007669"/>
    <property type="project" value="UniProtKB-SubCell"/>
</dbReference>
<evidence type="ECO:0000259" key="5">
    <source>
        <dbReference type="SMART" id="SM00916"/>
    </source>
</evidence>
<dbReference type="SUPFAM" id="SSF52833">
    <property type="entry name" value="Thioredoxin-like"/>
    <property type="match status" value="1"/>
</dbReference>
<dbReference type="GO" id="GO:0005840">
    <property type="term" value="C:ribosome"/>
    <property type="evidence" value="ECO:0007669"/>
    <property type="project" value="UniProtKB-KW"/>
</dbReference>
<proteinExistence type="predicted"/>
<feature type="domain" description="Ribosomal protein/NADH dehydrogenase" evidence="5">
    <location>
        <begin position="40"/>
        <end position="147"/>
    </location>
</feature>
<dbReference type="PANTHER" id="PTHR13274">
    <property type="entry name" value="MITOCHONDRIAL RIBOSOMAL PROTEIN S25"/>
    <property type="match status" value="1"/>
</dbReference>
<organism evidence="6 7">
    <name type="scientific">Stachybotrys chlorohalonatus (strain IBT 40285)</name>
    <dbReference type="NCBI Taxonomy" id="1283841"/>
    <lineage>
        <taxon>Eukaryota</taxon>
        <taxon>Fungi</taxon>
        <taxon>Dikarya</taxon>
        <taxon>Ascomycota</taxon>
        <taxon>Pezizomycotina</taxon>
        <taxon>Sordariomycetes</taxon>
        <taxon>Hypocreomycetidae</taxon>
        <taxon>Hypocreales</taxon>
        <taxon>Stachybotryaceae</taxon>
        <taxon>Stachybotrys</taxon>
    </lineage>
</organism>
<dbReference type="OrthoDB" id="1696305at2759"/>
<keyword evidence="4" id="KW-0687">Ribonucleoprotein</keyword>
<protein>
    <recommendedName>
        <fullName evidence="5">Ribosomal protein/NADH dehydrogenase domain-containing protein</fullName>
    </recommendedName>
</protein>
<dbReference type="InterPro" id="IPR040049">
    <property type="entry name" value="Ribosomal_mS25/mL61"/>
</dbReference>
<comment type="subcellular location">
    <subcellularLocation>
        <location evidence="1">Mitochondrion</location>
    </subcellularLocation>
</comment>
<evidence type="ECO:0000313" key="7">
    <source>
        <dbReference type="Proteomes" id="UP000028524"/>
    </source>
</evidence>
<evidence type="ECO:0000256" key="1">
    <source>
        <dbReference type="ARBA" id="ARBA00004173"/>
    </source>
</evidence>
<accession>A0A084QRN7</accession>
<sequence>MRSLGERLNNLRRLISLRCGPGAAVLPAEVTKIHMDFARKINGGHMGAKKFWRDNLPKLKFHNPAVPMIINRHWNQESDSFMTIYFRSAVADSAAAPAELSVMPESSYNNLAKAPPPGPNERVVRIDMKNKNSSVILNEFIAATQAVVLQPADEDVAELDSLETLRRKAIADRERVRATRAEKKREEEMLIRARAAGGATVEEAT</sequence>
<dbReference type="InterPro" id="IPR036249">
    <property type="entry name" value="Thioredoxin-like_sf"/>
</dbReference>
<evidence type="ECO:0000256" key="3">
    <source>
        <dbReference type="ARBA" id="ARBA00023128"/>
    </source>
</evidence>
<dbReference type="EMBL" id="KL660417">
    <property type="protein sequence ID" value="KFA66622.1"/>
    <property type="molecule type" value="Genomic_DNA"/>
</dbReference>
<evidence type="ECO:0000256" key="4">
    <source>
        <dbReference type="ARBA" id="ARBA00023274"/>
    </source>
</evidence>
<dbReference type="HOGENOM" id="CLU_094283_0_0_1"/>
<evidence type="ECO:0000256" key="2">
    <source>
        <dbReference type="ARBA" id="ARBA00022980"/>
    </source>
</evidence>
<name>A0A084QRN7_STAC4</name>
<dbReference type="InParanoid" id="A0A084QRN7"/>
<dbReference type="GO" id="GO:1990904">
    <property type="term" value="C:ribonucleoprotein complex"/>
    <property type="evidence" value="ECO:0007669"/>
    <property type="project" value="UniProtKB-KW"/>
</dbReference>
<reference evidence="6 7" key="1">
    <citation type="journal article" date="2014" name="BMC Genomics">
        <title>Comparative genome sequencing reveals chemotype-specific gene clusters in the toxigenic black mold Stachybotrys.</title>
        <authorList>
            <person name="Semeiks J."/>
            <person name="Borek D."/>
            <person name="Otwinowski Z."/>
            <person name="Grishin N.V."/>
        </authorList>
    </citation>
    <scope>NUCLEOTIDE SEQUENCE [LARGE SCALE GENOMIC DNA]</scope>
    <source>
        <strain evidence="6 7">IBT 40285</strain>
    </source>
</reference>
<dbReference type="AlphaFoldDB" id="A0A084QRN7"/>
<dbReference type="OMA" id="FWREMLP"/>
<gene>
    <name evidence="6" type="ORF">S40285_03032</name>
</gene>
<evidence type="ECO:0000313" key="6">
    <source>
        <dbReference type="EMBL" id="KFA66622.1"/>
    </source>
</evidence>
<dbReference type="SMART" id="SM00916">
    <property type="entry name" value="L51_S25_CI-B8"/>
    <property type="match status" value="1"/>
</dbReference>
<dbReference type="GO" id="GO:0003735">
    <property type="term" value="F:structural constituent of ribosome"/>
    <property type="evidence" value="ECO:0007669"/>
    <property type="project" value="InterPro"/>
</dbReference>
<keyword evidence="2" id="KW-0689">Ribosomal protein</keyword>
<dbReference type="Proteomes" id="UP000028524">
    <property type="component" value="Unassembled WGS sequence"/>
</dbReference>
<dbReference type="InterPro" id="IPR007741">
    <property type="entry name" value="Ribosomal_mL43/mS25/NADH_DH"/>
</dbReference>